<accession>A0A0K9NW14</accession>
<dbReference type="EMBL" id="LFYR01001545">
    <property type="protein sequence ID" value="KMZ60971.1"/>
    <property type="molecule type" value="Genomic_DNA"/>
</dbReference>
<dbReference type="Proteomes" id="UP000036987">
    <property type="component" value="Unassembled WGS sequence"/>
</dbReference>
<organism evidence="1 2">
    <name type="scientific">Zostera marina</name>
    <name type="common">Eelgrass</name>
    <dbReference type="NCBI Taxonomy" id="29655"/>
    <lineage>
        <taxon>Eukaryota</taxon>
        <taxon>Viridiplantae</taxon>
        <taxon>Streptophyta</taxon>
        <taxon>Embryophyta</taxon>
        <taxon>Tracheophyta</taxon>
        <taxon>Spermatophyta</taxon>
        <taxon>Magnoliopsida</taxon>
        <taxon>Liliopsida</taxon>
        <taxon>Zosteraceae</taxon>
        <taxon>Zostera</taxon>
    </lineage>
</organism>
<reference evidence="2" key="1">
    <citation type="journal article" date="2016" name="Nature">
        <title>The genome of the seagrass Zostera marina reveals angiosperm adaptation to the sea.</title>
        <authorList>
            <person name="Olsen J.L."/>
            <person name="Rouze P."/>
            <person name="Verhelst B."/>
            <person name="Lin Y.-C."/>
            <person name="Bayer T."/>
            <person name="Collen J."/>
            <person name="Dattolo E."/>
            <person name="De Paoli E."/>
            <person name="Dittami S."/>
            <person name="Maumus F."/>
            <person name="Michel G."/>
            <person name="Kersting A."/>
            <person name="Lauritano C."/>
            <person name="Lohaus R."/>
            <person name="Toepel M."/>
            <person name="Tonon T."/>
            <person name="Vanneste K."/>
            <person name="Amirebrahimi M."/>
            <person name="Brakel J."/>
            <person name="Bostroem C."/>
            <person name="Chovatia M."/>
            <person name="Grimwood J."/>
            <person name="Jenkins J.W."/>
            <person name="Jueterbock A."/>
            <person name="Mraz A."/>
            <person name="Stam W.T."/>
            <person name="Tice H."/>
            <person name="Bornberg-Bauer E."/>
            <person name="Green P.J."/>
            <person name="Pearson G.A."/>
            <person name="Procaccini G."/>
            <person name="Duarte C.M."/>
            <person name="Schmutz J."/>
            <person name="Reusch T.B.H."/>
            <person name="Van de Peer Y."/>
        </authorList>
    </citation>
    <scope>NUCLEOTIDE SEQUENCE [LARGE SCALE GENOMIC DNA]</scope>
    <source>
        <strain evidence="2">cv. Finnish</strain>
    </source>
</reference>
<protein>
    <submittedName>
        <fullName evidence="1">Uncharacterized protein</fullName>
    </submittedName>
</protein>
<sequence length="80" mass="8942">MYILKSVDRLKSALTRASQDYDQWISQQTLSCSPISPGTYFSQTEVSPTSSPANSFFGHAPNTTFGLKVGKWFIFLVNVF</sequence>
<dbReference type="OrthoDB" id="10595267at2759"/>
<dbReference type="STRING" id="29655.A0A0K9NW14"/>
<evidence type="ECO:0000313" key="1">
    <source>
        <dbReference type="EMBL" id="KMZ60971.1"/>
    </source>
</evidence>
<comment type="caution">
    <text evidence="1">The sequence shown here is derived from an EMBL/GenBank/DDBJ whole genome shotgun (WGS) entry which is preliminary data.</text>
</comment>
<name>A0A0K9NW14_ZOSMR</name>
<proteinExistence type="predicted"/>
<keyword evidence="2" id="KW-1185">Reference proteome</keyword>
<dbReference type="AlphaFoldDB" id="A0A0K9NW14"/>
<gene>
    <name evidence="1" type="ORF">ZOSMA_55G00210</name>
</gene>
<evidence type="ECO:0000313" key="2">
    <source>
        <dbReference type="Proteomes" id="UP000036987"/>
    </source>
</evidence>